<keyword evidence="1" id="KW-0472">Membrane</keyword>
<dbReference type="RefSeq" id="WP_091471016.1">
    <property type="nucleotide sequence ID" value="NZ_FNFX01000002.1"/>
</dbReference>
<keyword evidence="1" id="KW-1133">Transmembrane helix</keyword>
<sequence>MEEKVFFSLEGVKVSNTQFVANEHSYLLQDILAVRHGMLEPARGFATFCMLAGAFLFIFQGAFMFVGGFSVAMGIAAWFSAKTHYAVIIQAADGEHQALTSENSDDIDRVIRALHTAMIERG</sequence>
<dbReference type="EMBL" id="FNFX01000002">
    <property type="protein sequence ID" value="SDK35492.1"/>
    <property type="molecule type" value="Genomic_DNA"/>
</dbReference>
<dbReference type="OrthoDB" id="8903924at2"/>
<keyword evidence="1" id="KW-0812">Transmembrane</keyword>
<evidence type="ECO:0000313" key="2">
    <source>
        <dbReference type="EMBL" id="SDK35492.1"/>
    </source>
</evidence>
<keyword evidence="3" id="KW-1185">Reference proteome</keyword>
<evidence type="ECO:0000256" key="1">
    <source>
        <dbReference type="SAM" id="Phobius"/>
    </source>
</evidence>
<proteinExistence type="predicted"/>
<protein>
    <recommendedName>
        <fullName evidence="4">QacE-like protein</fullName>
    </recommendedName>
</protein>
<evidence type="ECO:0000313" key="3">
    <source>
        <dbReference type="Proteomes" id="UP000198629"/>
    </source>
</evidence>
<evidence type="ECO:0008006" key="4">
    <source>
        <dbReference type="Google" id="ProtNLM"/>
    </source>
</evidence>
<dbReference type="Proteomes" id="UP000198629">
    <property type="component" value="Unassembled WGS sequence"/>
</dbReference>
<accession>A0A1G9B7H0</accession>
<name>A0A1G9B7H0_9PROT</name>
<dbReference type="InterPro" id="IPR045629">
    <property type="entry name" value="DUF6232"/>
</dbReference>
<reference evidence="3" key="1">
    <citation type="submission" date="2016-10" db="EMBL/GenBank/DDBJ databases">
        <authorList>
            <person name="Varghese N."/>
            <person name="Submissions S."/>
        </authorList>
    </citation>
    <scope>NUCLEOTIDE SEQUENCE [LARGE SCALE GENOMIC DNA]</scope>
    <source>
        <strain evidence="3">CBMB127</strain>
    </source>
</reference>
<gene>
    <name evidence="2" type="ORF">SAMN05192566_1030</name>
</gene>
<dbReference type="AlphaFoldDB" id="A0A1G9B7H0"/>
<feature type="transmembrane region" description="Helical" evidence="1">
    <location>
        <begin position="45"/>
        <end position="78"/>
    </location>
</feature>
<organism evidence="2 3">
    <name type="scientific">Methylophilus rhizosphaerae</name>
    <dbReference type="NCBI Taxonomy" id="492660"/>
    <lineage>
        <taxon>Bacteria</taxon>
        <taxon>Pseudomonadati</taxon>
        <taxon>Pseudomonadota</taxon>
        <taxon>Betaproteobacteria</taxon>
        <taxon>Nitrosomonadales</taxon>
        <taxon>Methylophilaceae</taxon>
        <taxon>Methylophilus</taxon>
    </lineage>
</organism>
<dbReference type="Pfam" id="PF19744">
    <property type="entry name" value="DUF6232"/>
    <property type="match status" value="1"/>
</dbReference>